<sequence length="76" mass="9148">MQTKRQRKYQTVCLSIELNTFHLAQFEVNENPVWTTDLGDTSKGNRKFIGYFKKWIDMQTALDNQYTWKQVNLSWN</sequence>
<comment type="caution">
    <text evidence="1">The sequence shown here is derived from an EMBL/GenBank/DDBJ whole genome shotgun (WGS) entry which is preliminary data.</text>
</comment>
<dbReference type="EMBL" id="LLXL01009437">
    <property type="protein sequence ID" value="PKK42824.1"/>
    <property type="molecule type" value="Genomic_DNA"/>
</dbReference>
<accession>A0A2N1L0B7</accession>
<name>A0A2N1L0B7_9GLOM</name>
<dbReference type="Proteomes" id="UP000233469">
    <property type="component" value="Unassembled WGS sequence"/>
</dbReference>
<organism evidence="1 2">
    <name type="scientific">Rhizophagus irregularis</name>
    <dbReference type="NCBI Taxonomy" id="588596"/>
    <lineage>
        <taxon>Eukaryota</taxon>
        <taxon>Fungi</taxon>
        <taxon>Fungi incertae sedis</taxon>
        <taxon>Mucoromycota</taxon>
        <taxon>Glomeromycotina</taxon>
        <taxon>Glomeromycetes</taxon>
        <taxon>Glomerales</taxon>
        <taxon>Glomeraceae</taxon>
        <taxon>Rhizophagus</taxon>
    </lineage>
</organism>
<evidence type="ECO:0000313" key="1">
    <source>
        <dbReference type="EMBL" id="PKK42824.1"/>
    </source>
</evidence>
<reference evidence="1 2" key="2">
    <citation type="submission" date="2017-10" db="EMBL/GenBank/DDBJ databases">
        <title>Extensive intraspecific genome diversity in a model arbuscular mycorrhizal fungus.</title>
        <authorList>
            <person name="Chen E.C.H."/>
            <person name="Morin E."/>
            <person name="Baudet D."/>
            <person name="Noel J."/>
            <person name="Ndikumana S."/>
            <person name="Charron P."/>
            <person name="St-Onge C."/>
            <person name="Giorgi J."/>
            <person name="Grigoriev I.V."/>
            <person name="Roux C."/>
            <person name="Martin F.M."/>
            <person name="Corradi N."/>
        </authorList>
    </citation>
    <scope>NUCLEOTIDE SEQUENCE [LARGE SCALE GENOMIC DNA]</scope>
    <source>
        <strain evidence="1 2">C2</strain>
    </source>
</reference>
<evidence type="ECO:0000313" key="2">
    <source>
        <dbReference type="Proteomes" id="UP000233469"/>
    </source>
</evidence>
<gene>
    <name evidence="1" type="ORF">RhiirC2_804406</name>
</gene>
<protein>
    <submittedName>
        <fullName evidence="1">Uncharacterized protein</fullName>
    </submittedName>
</protein>
<reference evidence="1 2" key="1">
    <citation type="submission" date="2016-04" db="EMBL/GenBank/DDBJ databases">
        <title>Genome analyses suggest a sexual origin of heterokaryosis in a supposedly ancient asexual fungus.</title>
        <authorList>
            <person name="Ropars J."/>
            <person name="Sedzielewska K."/>
            <person name="Noel J."/>
            <person name="Charron P."/>
            <person name="Farinelli L."/>
            <person name="Marton T."/>
            <person name="Kruger M."/>
            <person name="Pelin A."/>
            <person name="Brachmann A."/>
            <person name="Corradi N."/>
        </authorList>
    </citation>
    <scope>NUCLEOTIDE SEQUENCE [LARGE SCALE GENOMIC DNA]</scope>
    <source>
        <strain evidence="1 2">C2</strain>
    </source>
</reference>
<dbReference type="AlphaFoldDB" id="A0A2N1L0B7"/>
<proteinExistence type="predicted"/>